<comment type="caution">
    <text evidence="1">The sequence shown here is derived from an EMBL/GenBank/DDBJ whole genome shotgun (WGS) entry which is preliminary data.</text>
</comment>
<dbReference type="STRING" id="1797110.A3841_16570"/>
<dbReference type="Proteomes" id="UP000186551">
    <property type="component" value="Unassembled WGS sequence"/>
</dbReference>
<name>A0A1Q5PCL0_9BACT</name>
<gene>
    <name evidence="1" type="ORF">A3841_16570</name>
</gene>
<dbReference type="EMBL" id="LVWA01000005">
    <property type="protein sequence ID" value="OKL39976.1"/>
    <property type="molecule type" value="Genomic_DNA"/>
</dbReference>
<evidence type="ECO:0000313" key="2">
    <source>
        <dbReference type="Proteomes" id="UP000186551"/>
    </source>
</evidence>
<reference evidence="1 2" key="1">
    <citation type="submission" date="2016-03" db="EMBL/GenBank/DDBJ databases">
        <title>Genome sequence of Pontibacter sp. nov., of the family cytophagaceae, isolated from marine sediment of the Yellow Sea, China.</title>
        <authorList>
            <person name="Zhang G."/>
            <person name="Zhang R."/>
        </authorList>
    </citation>
    <scope>NUCLEOTIDE SEQUENCE [LARGE SCALE GENOMIC DNA]</scope>
    <source>
        <strain evidence="1 2">S10-8</strain>
    </source>
</reference>
<accession>A0A1Q5PCL0</accession>
<organism evidence="1 2">
    <name type="scientific">Pontibacter flavimaris</name>
    <dbReference type="NCBI Taxonomy" id="1797110"/>
    <lineage>
        <taxon>Bacteria</taxon>
        <taxon>Pseudomonadati</taxon>
        <taxon>Bacteroidota</taxon>
        <taxon>Cytophagia</taxon>
        <taxon>Cytophagales</taxon>
        <taxon>Hymenobacteraceae</taxon>
        <taxon>Pontibacter</taxon>
    </lineage>
</organism>
<dbReference type="AlphaFoldDB" id="A0A1Q5PCL0"/>
<evidence type="ECO:0000313" key="1">
    <source>
        <dbReference type="EMBL" id="OKL39976.1"/>
    </source>
</evidence>
<sequence>MPARVFFVYEKLEKKNEGEKNSITGIQEWITKCITDWASTLTTKLVYNDQIVAFIPYCYGTPADFHTGLLLHDSWQKSKS</sequence>
<protein>
    <submittedName>
        <fullName evidence="1">Uncharacterized protein</fullName>
    </submittedName>
</protein>
<proteinExistence type="predicted"/>
<keyword evidence="2" id="KW-1185">Reference proteome</keyword>